<keyword evidence="2" id="KW-1133">Transmembrane helix</keyword>
<keyword evidence="2" id="KW-0812">Transmembrane</keyword>
<feature type="compositionally biased region" description="Basic and acidic residues" evidence="1">
    <location>
        <begin position="1932"/>
        <end position="1945"/>
    </location>
</feature>
<organism evidence="3 4">
    <name type="scientific">Pristionchus pacificus</name>
    <name type="common">Parasitic nematode worm</name>
    <dbReference type="NCBI Taxonomy" id="54126"/>
    <lineage>
        <taxon>Eukaryota</taxon>
        <taxon>Metazoa</taxon>
        <taxon>Ecdysozoa</taxon>
        <taxon>Nematoda</taxon>
        <taxon>Chromadorea</taxon>
        <taxon>Rhabditida</taxon>
        <taxon>Rhabditina</taxon>
        <taxon>Diplogasteromorpha</taxon>
        <taxon>Diplogasteroidea</taxon>
        <taxon>Neodiplogasteridae</taxon>
        <taxon>Pristionchus</taxon>
    </lineage>
</organism>
<feature type="region of interest" description="Disordered" evidence="1">
    <location>
        <begin position="1903"/>
        <end position="1955"/>
    </location>
</feature>
<reference evidence="3" key="2">
    <citation type="submission" date="2022-06" db="UniProtKB">
        <authorList>
            <consortium name="EnsemblMetazoa"/>
        </authorList>
    </citation>
    <scope>IDENTIFICATION</scope>
    <source>
        <strain evidence="3">PS312</strain>
    </source>
</reference>
<feature type="compositionally biased region" description="Acidic residues" evidence="1">
    <location>
        <begin position="51"/>
        <end position="85"/>
    </location>
</feature>
<feature type="transmembrane region" description="Helical" evidence="2">
    <location>
        <begin position="1869"/>
        <end position="1893"/>
    </location>
</feature>
<gene>
    <name evidence="3" type="primary">WBGene00094413</name>
</gene>
<feature type="region of interest" description="Disordered" evidence="1">
    <location>
        <begin position="371"/>
        <end position="400"/>
    </location>
</feature>
<reference evidence="4" key="1">
    <citation type="journal article" date="2008" name="Nat. Genet.">
        <title>The Pristionchus pacificus genome provides a unique perspective on nematode lifestyle and parasitism.</title>
        <authorList>
            <person name="Dieterich C."/>
            <person name="Clifton S.W."/>
            <person name="Schuster L.N."/>
            <person name="Chinwalla A."/>
            <person name="Delehaunty K."/>
            <person name="Dinkelacker I."/>
            <person name="Fulton L."/>
            <person name="Fulton R."/>
            <person name="Godfrey J."/>
            <person name="Minx P."/>
            <person name="Mitreva M."/>
            <person name="Roeseler W."/>
            <person name="Tian H."/>
            <person name="Witte H."/>
            <person name="Yang S.P."/>
            <person name="Wilson R.K."/>
            <person name="Sommer R.J."/>
        </authorList>
    </citation>
    <scope>NUCLEOTIDE SEQUENCE [LARGE SCALE GENOMIC DNA]</scope>
    <source>
        <strain evidence="4">PS312</strain>
    </source>
</reference>
<feature type="compositionally biased region" description="Low complexity" evidence="1">
    <location>
        <begin position="876"/>
        <end position="895"/>
    </location>
</feature>
<evidence type="ECO:0000313" key="3">
    <source>
        <dbReference type="EnsemblMetazoa" id="PPA04859.1"/>
    </source>
</evidence>
<feature type="transmembrane region" description="Helical" evidence="2">
    <location>
        <begin position="137"/>
        <end position="155"/>
    </location>
</feature>
<proteinExistence type="predicted"/>
<evidence type="ECO:0000256" key="2">
    <source>
        <dbReference type="SAM" id="Phobius"/>
    </source>
</evidence>
<sequence>MARRYSESSTDSWSLVERRSSVESSDEEDGEIVTRDVYEEFDGESVGHDSMEEDTDFSESELEDEGAVEEEEQQEVSEAEEEEGVETIHEEEALADSAARHFVAAEKVVERLDELADSCDSPVEEALFSAIATPERMRLFVLLTLTITGAIVLGLERSLAANMNLITPQGQMSENLQAGLPSREHHSRIGVAEVREFLNRRQLQRTPPRFTDSFSAYKKAYLQRVGEMRMGGQVQQGCVAGYAANTSISTRYPSTTWSQAQCSREDAPKDGHRHWTVPASFIYLNRSVIERTGEPSLDYPIRREAQPMCSLVFGPEMPPCALNISTMPQQHPSMVRAQPIKTLQQVLLPSQPVQHQLQPVRPNQLLMVRPQSPCTPSSTRPCKHGSQLRPTKAPRTVRPTKTQPIKPTIVAKPFAKYISPKSPSLAVYRNYSVARVYQDRSLRRDPKPCFLPSKSVFTSKKVMEKKNVDTVLDRMKKRREQQNAAARKTNKRSVPPPVMFANASAHSHSKALMRKTSYAAGHCDRRTVKDLRPLPCISYKERLPCLAPPPRRLIGTSKKVAATIKKKAQGSTKNWATDKTRSPKKEYIRRIPLMRAPLLRLALLLAAAQYAEGSDLCEQCVAPTALPCVAADGCEAGGTPIDGVVVGGPLPCKKLTCDSGRFITEPKQPKEVTELVCKGAGGASEWDFDGASITNATCVKKVSCGKIGHLKSACDNLTDFQTCAQIDLEKDDDKLACTAPSGKMFFKPKDGAWAEEPDDIKCELFSGKWMRGTNEVAKDDSVICAEYKYESCEANAALNLKSDCGATPKCANVTFKDAVPSTCTAPQDLYVEGTPWEKKTKVECDRKDGKWKADAGVELAAGTNVVCSESAPIAGAPSTTAPSTTAPSTTQQQQQVPCTGPGKTLTSDCDATVQTAADCEMILSINDDDAVNCAAPNQLHVKVGTGWVQKSEVKCDKNLGKWKDDAGGIVDDASNVICYKGGDPNLPPPPLCGSVCDAFPADTLFDCKPEEGCVRGAEITHTVNNCKEMTCDGQGFFVDNTGSRIDTPKILCSGQNQWQKVTGTAVTNALCVEKFVCQTRNALSTTPKADGTEVCAACTTVDLSVDNPTCASGDRFFHKTTGGLWTEAATLSCDVHSGKWMQTPPPSPSPPAPVAAAIAAGDVVVCAATLPPEDPCTACGTVDPSTFCDANGGATAPPCTASTKQFITEAATDGTTVCQQMKCDGTTDMLFINDATVLAAGEMITCAADNKWKDKDGVEITKAVCVSAINCQAGSPLKSTCSAVSSKCDEIDLDANGDLTCTITPSHHSACCGRCVDEARGVACPALEYDCEPGHEADPTGCVPVVDKTATTLACPQPSNPPPPINNLYFKHKNEHYQQATSVKCDTVTGKWMVTYNYGIREDNKKELELSDRVICAKKNPEPVVCKLITAPTKDIKGATYIIQKYKSASEPKLPDEPSRGAGDTLSVINEKIQSFISSTPSSDVLTPSVKPVCSQTGKWEKPVTNSPTKAYEEYGDHVAVATIKCKHNCNVPTGIPVTNNNPFIPNVNLNYVRTTEGGMCSQLECNGGDQYFAIKDETDDLPLLFFNGMGNAHVECEGENRWKLVKDQLIGVAREINVKYVECVQQLHCLSKDFAKAGTPPCPTGDKYSTAGCAQLVDVHPYISAEPYDKISCPEGKKLFVQKAEGTGDKATLFWYELQGREISCTIERNNPRAGTWDAKLASGDPFPIESDPANSFFCADSNPDERPTTTTTTTTAAPPPPICTLCENHLPKAESCNNCVNHTVLAANTNDAECVMTAMDKYQILIGEATEVDELICDREEPISWFERRCETVKVNGQDNVTCKAHGARITKFNARLKEKENKLKPLAYVVIAVTLTAIGGMGIGCVMIFLRMRKDLSEKEKKKERGVTKKYTTANVMKTSGKSSGGRSELGKSKEPTKSKMEENEDAPTLKL</sequence>
<feature type="compositionally biased region" description="Polar residues" evidence="1">
    <location>
        <begin position="1913"/>
        <end position="1929"/>
    </location>
</feature>
<accession>A0A8R1U4M6</accession>
<feature type="region of interest" description="Disordered" evidence="1">
    <location>
        <begin position="1739"/>
        <end position="1758"/>
    </location>
</feature>
<keyword evidence="2" id="KW-0472">Membrane</keyword>
<name>A0A2A6BTP6_PRIPA</name>
<dbReference type="EnsemblMetazoa" id="PPA04859.1">
    <property type="protein sequence ID" value="PPA04859.1"/>
    <property type="gene ID" value="WBGene00094413"/>
</dbReference>
<evidence type="ECO:0000256" key="1">
    <source>
        <dbReference type="SAM" id="MobiDB-lite"/>
    </source>
</evidence>
<evidence type="ECO:0000313" key="4">
    <source>
        <dbReference type="Proteomes" id="UP000005239"/>
    </source>
</evidence>
<dbReference type="Proteomes" id="UP000005239">
    <property type="component" value="Unassembled WGS sequence"/>
</dbReference>
<keyword evidence="4" id="KW-1185">Reference proteome</keyword>
<protein>
    <submittedName>
        <fullName evidence="3">Uncharacterized protein</fullName>
    </submittedName>
</protein>
<feature type="region of interest" description="Disordered" evidence="1">
    <location>
        <begin position="1"/>
        <end position="88"/>
    </location>
</feature>
<feature type="region of interest" description="Disordered" evidence="1">
    <location>
        <begin position="876"/>
        <end position="899"/>
    </location>
</feature>
<accession>A0A2A6BTP6</accession>